<gene>
    <name evidence="18" type="ORF">H257_10496</name>
</gene>
<dbReference type="EC" id="2.3.2.27" evidence="5"/>
<keyword evidence="7" id="KW-0853">WD repeat</keyword>
<dbReference type="PROSITE" id="PS50089">
    <property type="entry name" value="ZF_RING_2"/>
    <property type="match status" value="1"/>
</dbReference>
<dbReference type="InterPro" id="IPR001841">
    <property type="entry name" value="Znf_RING"/>
</dbReference>
<keyword evidence="9" id="KW-0677">Repeat</keyword>
<evidence type="ECO:0000256" key="7">
    <source>
        <dbReference type="ARBA" id="ARBA00022574"/>
    </source>
</evidence>
<dbReference type="GeneID" id="20812492"/>
<reference evidence="18" key="1">
    <citation type="submission" date="2013-12" db="EMBL/GenBank/DDBJ databases">
        <title>The Genome Sequence of Aphanomyces astaci APO3.</title>
        <authorList>
            <consortium name="The Broad Institute Genomics Platform"/>
            <person name="Russ C."/>
            <person name="Tyler B."/>
            <person name="van West P."/>
            <person name="Dieguez-Uribeondo J."/>
            <person name="Young S.K."/>
            <person name="Zeng Q."/>
            <person name="Gargeya S."/>
            <person name="Fitzgerald M."/>
            <person name="Abouelleil A."/>
            <person name="Alvarado L."/>
            <person name="Chapman S.B."/>
            <person name="Gainer-Dewar J."/>
            <person name="Goldberg J."/>
            <person name="Griggs A."/>
            <person name="Gujja S."/>
            <person name="Hansen M."/>
            <person name="Howarth C."/>
            <person name="Imamovic A."/>
            <person name="Ireland A."/>
            <person name="Larimer J."/>
            <person name="McCowan C."/>
            <person name="Murphy C."/>
            <person name="Pearson M."/>
            <person name="Poon T.W."/>
            <person name="Priest M."/>
            <person name="Roberts A."/>
            <person name="Saif S."/>
            <person name="Shea T."/>
            <person name="Sykes S."/>
            <person name="Wortman J."/>
            <person name="Nusbaum C."/>
            <person name="Birren B."/>
        </authorList>
    </citation>
    <scope>NUCLEOTIDE SEQUENCE [LARGE SCALE GENOMIC DNA]</scope>
    <source>
        <strain evidence="18">APO3</strain>
    </source>
</reference>
<evidence type="ECO:0000256" key="14">
    <source>
        <dbReference type="PROSITE-ProRule" id="PRU00175"/>
    </source>
</evidence>
<accession>W4G8N0</accession>
<feature type="region of interest" description="Disordered" evidence="16">
    <location>
        <begin position="1"/>
        <end position="27"/>
    </location>
</feature>
<evidence type="ECO:0000259" key="17">
    <source>
        <dbReference type="PROSITE" id="PS50089"/>
    </source>
</evidence>
<evidence type="ECO:0000256" key="5">
    <source>
        <dbReference type="ARBA" id="ARBA00012483"/>
    </source>
</evidence>
<evidence type="ECO:0000256" key="10">
    <source>
        <dbReference type="ARBA" id="ARBA00022763"/>
    </source>
</evidence>
<evidence type="ECO:0000256" key="15">
    <source>
        <dbReference type="SAM" id="Coils"/>
    </source>
</evidence>
<dbReference type="Pfam" id="PF13639">
    <property type="entry name" value="zf-RING_2"/>
    <property type="match status" value="1"/>
</dbReference>
<comment type="subcellular location">
    <subcellularLocation>
        <location evidence="3">Cytoplasm</location>
    </subcellularLocation>
    <subcellularLocation>
        <location evidence="2">Nucleus</location>
        <location evidence="2">PML body</location>
    </subcellularLocation>
</comment>
<keyword evidence="14" id="KW-0862">Zinc</keyword>
<organism evidence="18">
    <name type="scientific">Aphanomyces astaci</name>
    <name type="common">Crayfish plague agent</name>
    <dbReference type="NCBI Taxonomy" id="112090"/>
    <lineage>
        <taxon>Eukaryota</taxon>
        <taxon>Sar</taxon>
        <taxon>Stramenopiles</taxon>
        <taxon>Oomycota</taxon>
        <taxon>Saprolegniomycetes</taxon>
        <taxon>Saprolegniales</taxon>
        <taxon>Verrucalvaceae</taxon>
        <taxon>Aphanomyces</taxon>
    </lineage>
</organism>
<feature type="compositionally biased region" description="Acidic residues" evidence="16">
    <location>
        <begin position="15"/>
        <end position="27"/>
    </location>
</feature>
<evidence type="ECO:0000256" key="12">
    <source>
        <dbReference type="ARBA" id="ARBA00023204"/>
    </source>
</evidence>
<feature type="coiled-coil region" evidence="15">
    <location>
        <begin position="117"/>
        <end position="158"/>
    </location>
</feature>
<dbReference type="VEuPathDB" id="FungiDB:H257_10496"/>
<comment type="catalytic activity">
    <reaction evidence="1">
        <text>S-ubiquitinyl-[E2 ubiquitin-conjugating enzyme]-L-cysteine + [acceptor protein]-L-lysine = [E2 ubiquitin-conjugating enzyme]-L-cysteine + N(6)-ubiquitinyl-[acceptor protein]-L-lysine.</text>
        <dbReference type="EC" id="2.3.2.27"/>
    </reaction>
</comment>
<name>W4G8N0_APHAT</name>
<evidence type="ECO:0000256" key="16">
    <source>
        <dbReference type="SAM" id="MobiDB-lite"/>
    </source>
</evidence>
<keyword evidence="13" id="KW-0539">Nucleus</keyword>
<dbReference type="GO" id="GO:0036297">
    <property type="term" value="P:interstrand cross-link repair"/>
    <property type="evidence" value="ECO:0007669"/>
    <property type="project" value="InterPro"/>
</dbReference>
<dbReference type="PANTHER" id="PTHR16047:SF7">
    <property type="entry name" value="E3 UBIQUITIN-PROTEIN LIGASE RFWD3"/>
    <property type="match status" value="1"/>
</dbReference>
<evidence type="ECO:0000256" key="1">
    <source>
        <dbReference type="ARBA" id="ARBA00000900"/>
    </source>
</evidence>
<protein>
    <recommendedName>
        <fullName evidence="5">RING-type E3 ubiquitin transferase</fullName>
        <ecNumber evidence="5">2.3.2.27</ecNumber>
    </recommendedName>
</protein>
<evidence type="ECO:0000313" key="18">
    <source>
        <dbReference type="EMBL" id="ETV75313.1"/>
    </source>
</evidence>
<proteinExistence type="predicted"/>
<evidence type="ECO:0000256" key="6">
    <source>
        <dbReference type="ARBA" id="ARBA00022490"/>
    </source>
</evidence>
<keyword evidence="14" id="KW-0479">Metal-binding</keyword>
<feature type="domain" description="RING-type" evidence="17">
    <location>
        <begin position="36"/>
        <end position="79"/>
    </location>
</feature>
<evidence type="ECO:0000256" key="9">
    <source>
        <dbReference type="ARBA" id="ARBA00022737"/>
    </source>
</evidence>
<dbReference type="PANTHER" id="PTHR16047">
    <property type="entry name" value="RFWD3 PROTEIN"/>
    <property type="match status" value="1"/>
</dbReference>
<evidence type="ECO:0000256" key="2">
    <source>
        <dbReference type="ARBA" id="ARBA00004322"/>
    </source>
</evidence>
<dbReference type="EMBL" id="KI913141">
    <property type="protein sequence ID" value="ETV75313.1"/>
    <property type="molecule type" value="Genomic_DNA"/>
</dbReference>
<keyword evidence="11" id="KW-0833">Ubl conjugation pathway</keyword>
<dbReference type="STRING" id="112090.W4G8N0"/>
<sequence length="520" mass="56417">MSKRRRLRRGTAADSNDDDVDLTEDEPEPSIHATECTICCEKCVTSGEHRLASLACGHLFGQSCIERWVKQSKTCPVCSQAVKRNDVRVLFTDSVSVVDNSRQEEFNQKYLAEKAARSAIEMEVAKLKLQHAALQLEYDKHKNRVMELLEENSMLKSMALPPPPPSSSQSAARPATWAYAKFASIVCSDSRVCAISLRGDLLGVGTKLGPDSHGLLQVSLLDIQHRASIPLHRLAIRDVAVSADSKYVATTAMDGKLHITSTMAQRSILHFDMPGRHGWSCCWDASNAHQIWVGHQNGTLSRFDMRKPGAEVADSLTHHFKQPVHAVRSLVLEPMHTPVVVAATFSGVSIWAAAESAQSLVHHMHMDIKHCCAMANNPQTPSQLVVSTRTTTTTTATSTSSSYSTTTTSPAQHFVVSLRHNPDDGLVETEADGVLQGHVTPSAITRAAIWSSGGGDVVVGSGDVGAHELKLWDVATSSVVRHIDAPQPIVDVQHGWAGPTMGVLATLANDELVLYRTTQA</sequence>
<dbReference type="GO" id="GO:0005737">
    <property type="term" value="C:cytoplasm"/>
    <property type="evidence" value="ECO:0007669"/>
    <property type="project" value="UniProtKB-SubCell"/>
</dbReference>
<dbReference type="InterPro" id="IPR036322">
    <property type="entry name" value="WD40_repeat_dom_sf"/>
</dbReference>
<evidence type="ECO:0000256" key="4">
    <source>
        <dbReference type="ARBA" id="ARBA00004906"/>
    </source>
</evidence>
<dbReference type="SUPFAM" id="SSF50978">
    <property type="entry name" value="WD40 repeat-like"/>
    <property type="match status" value="1"/>
</dbReference>
<dbReference type="CDD" id="cd16450">
    <property type="entry name" value="mRING-C3HGC3_RFWD3"/>
    <property type="match status" value="1"/>
</dbReference>
<keyword evidence="6" id="KW-0963">Cytoplasm</keyword>
<evidence type="ECO:0000256" key="13">
    <source>
        <dbReference type="ARBA" id="ARBA00023242"/>
    </source>
</evidence>
<keyword evidence="15" id="KW-0175">Coiled coil</keyword>
<dbReference type="Gene3D" id="3.30.40.10">
    <property type="entry name" value="Zinc/RING finger domain, C3HC4 (zinc finger)"/>
    <property type="match status" value="1"/>
</dbReference>
<evidence type="ECO:0000256" key="11">
    <source>
        <dbReference type="ARBA" id="ARBA00022786"/>
    </source>
</evidence>
<dbReference type="GO" id="GO:0016567">
    <property type="term" value="P:protein ubiquitination"/>
    <property type="evidence" value="ECO:0007669"/>
    <property type="project" value="InterPro"/>
</dbReference>
<evidence type="ECO:0000256" key="8">
    <source>
        <dbReference type="ARBA" id="ARBA00022679"/>
    </source>
</evidence>
<dbReference type="Gene3D" id="2.130.10.10">
    <property type="entry name" value="YVTN repeat-like/Quinoprotein amine dehydrogenase"/>
    <property type="match status" value="1"/>
</dbReference>
<comment type="pathway">
    <text evidence="4">Protein modification; protein ubiquitination.</text>
</comment>
<dbReference type="Pfam" id="PF23419">
    <property type="entry name" value="WD40_RFWD3"/>
    <property type="match status" value="1"/>
</dbReference>
<dbReference type="AlphaFoldDB" id="W4G8N0"/>
<dbReference type="RefSeq" id="XP_009835361.1">
    <property type="nucleotide sequence ID" value="XM_009837059.1"/>
</dbReference>
<dbReference type="InterPro" id="IPR056527">
    <property type="entry name" value="WD40_RFWD3"/>
</dbReference>
<dbReference type="InterPro" id="IPR037381">
    <property type="entry name" value="RFWD3"/>
</dbReference>
<dbReference type="OrthoDB" id="5600418at2759"/>
<dbReference type="SMART" id="SM00320">
    <property type="entry name" value="WD40"/>
    <property type="match status" value="4"/>
</dbReference>
<dbReference type="InterPro" id="IPR013083">
    <property type="entry name" value="Znf_RING/FYVE/PHD"/>
</dbReference>
<dbReference type="SUPFAM" id="SSF57850">
    <property type="entry name" value="RING/U-box"/>
    <property type="match status" value="1"/>
</dbReference>
<keyword evidence="14" id="KW-0863">Zinc-finger</keyword>
<dbReference type="GO" id="GO:0061630">
    <property type="term" value="F:ubiquitin protein ligase activity"/>
    <property type="evidence" value="ECO:0007669"/>
    <property type="project" value="UniProtKB-EC"/>
</dbReference>
<evidence type="ECO:0000256" key="3">
    <source>
        <dbReference type="ARBA" id="ARBA00004496"/>
    </source>
</evidence>
<dbReference type="InterPro" id="IPR015943">
    <property type="entry name" value="WD40/YVTN_repeat-like_dom_sf"/>
</dbReference>
<dbReference type="GO" id="GO:0008270">
    <property type="term" value="F:zinc ion binding"/>
    <property type="evidence" value="ECO:0007669"/>
    <property type="project" value="UniProtKB-KW"/>
</dbReference>
<dbReference type="GO" id="GO:0005634">
    <property type="term" value="C:nucleus"/>
    <property type="evidence" value="ECO:0007669"/>
    <property type="project" value="InterPro"/>
</dbReference>
<keyword evidence="8" id="KW-0808">Transferase</keyword>
<keyword evidence="10" id="KW-0227">DNA damage</keyword>
<dbReference type="InterPro" id="IPR001680">
    <property type="entry name" value="WD40_rpt"/>
</dbReference>
<keyword evidence="12" id="KW-0234">DNA repair</keyword>